<dbReference type="PROSITE" id="PS50157">
    <property type="entry name" value="ZINC_FINGER_C2H2_2"/>
    <property type="match status" value="1"/>
</dbReference>
<dbReference type="InterPro" id="IPR013087">
    <property type="entry name" value="Znf_C2H2_type"/>
</dbReference>
<evidence type="ECO:0000313" key="4">
    <source>
        <dbReference type="EMBL" id="KAJ7782742.1"/>
    </source>
</evidence>
<feature type="compositionally biased region" description="Low complexity" evidence="2">
    <location>
        <begin position="120"/>
        <end position="142"/>
    </location>
</feature>
<evidence type="ECO:0000256" key="1">
    <source>
        <dbReference type="PROSITE-ProRule" id="PRU00042"/>
    </source>
</evidence>
<proteinExistence type="predicted"/>
<keyword evidence="1" id="KW-0862">Zinc</keyword>
<feature type="compositionally biased region" description="Basic and acidic residues" evidence="2">
    <location>
        <begin position="143"/>
        <end position="157"/>
    </location>
</feature>
<keyword evidence="1" id="KW-0863">Zinc-finger</keyword>
<accession>A0AAD7P0J2</accession>
<keyword evidence="1" id="KW-0479">Metal-binding</keyword>
<name>A0AAD7P0J2_9AGAR</name>
<dbReference type="Proteomes" id="UP001215598">
    <property type="component" value="Unassembled WGS sequence"/>
</dbReference>
<dbReference type="GO" id="GO:0008270">
    <property type="term" value="F:zinc ion binding"/>
    <property type="evidence" value="ECO:0007669"/>
    <property type="project" value="UniProtKB-KW"/>
</dbReference>
<organism evidence="4 5">
    <name type="scientific">Mycena metata</name>
    <dbReference type="NCBI Taxonomy" id="1033252"/>
    <lineage>
        <taxon>Eukaryota</taxon>
        <taxon>Fungi</taxon>
        <taxon>Dikarya</taxon>
        <taxon>Basidiomycota</taxon>
        <taxon>Agaricomycotina</taxon>
        <taxon>Agaricomycetes</taxon>
        <taxon>Agaricomycetidae</taxon>
        <taxon>Agaricales</taxon>
        <taxon>Marasmiineae</taxon>
        <taxon>Mycenaceae</taxon>
        <taxon>Mycena</taxon>
    </lineage>
</organism>
<feature type="domain" description="C2H2-type" evidence="3">
    <location>
        <begin position="336"/>
        <end position="368"/>
    </location>
</feature>
<sequence>MPYEVDVPLPDQEDPDTKTWYNDVYSVKDEPLASLWPLYDDPLLCFDGPPETDDDGRVKTEEELKKEEEELVEWEAAAPTFSYLWLDGRRTPVRLPGPLIRTNLFGRTFKDCFRDFPNYSDDSPPSSPSDSFSPLSPLSPTSRGEENSGRIPTHDLPDPSVDEMSQQLSDRIYLDSPLPQSPISIPVPDDAAPPPLSGSTCDPLSVNSFSDSYSSSSTLSVGTSSTTPSTYAVSPSPKPFLASSSNSPPTPYSPMRSSPLSMEPDQSGDPYNGGVTLNLTIMVPPPNQIVLKEAPTIRRSAKRNGSYDDDGDFDSKMDDIDARPRKKIVKLAPKRHPCTVPGCHESFTRPNDVLRHVKNAAIHKGSAQQAEALAASSTLCKYCGEELSRADAARRHELKSSCGKRTIRRKSNYSMLPA</sequence>
<dbReference type="AlphaFoldDB" id="A0AAD7P0J2"/>
<reference evidence="4" key="1">
    <citation type="submission" date="2023-03" db="EMBL/GenBank/DDBJ databases">
        <title>Massive genome expansion in bonnet fungi (Mycena s.s.) driven by repeated elements and novel gene families across ecological guilds.</title>
        <authorList>
            <consortium name="Lawrence Berkeley National Laboratory"/>
            <person name="Harder C.B."/>
            <person name="Miyauchi S."/>
            <person name="Viragh M."/>
            <person name="Kuo A."/>
            <person name="Thoen E."/>
            <person name="Andreopoulos B."/>
            <person name="Lu D."/>
            <person name="Skrede I."/>
            <person name="Drula E."/>
            <person name="Henrissat B."/>
            <person name="Morin E."/>
            <person name="Kohler A."/>
            <person name="Barry K."/>
            <person name="LaButti K."/>
            <person name="Morin E."/>
            <person name="Salamov A."/>
            <person name="Lipzen A."/>
            <person name="Mereny Z."/>
            <person name="Hegedus B."/>
            <person name="Baldrian P."/>
            <person name="Stursova M."/>
            <person name="Weitz H."/>
            <person name="Taylor A."/>
            <person name="Grigoriev I.V."/>
            <person name="Nagy L.G."/>
            <person name="Martin F."/>
            <person name="Kauserud H."/>
        </authorList>
    </citation>
    <scope>NUCLEOTIDE SEQUENCE</scope>
    <source>
        <strain evidence="4">CBHHK182m</strain>
    </source>
</reference>
<gene>
    <name evidence="4" type="ORF">B0H16DRAFT_1494187</name>
</gene>
<dbReference type="Gene3D" id="3.30.160.60">
    <property type="entry name" value="Classic Zinc Finger"/>
    <property type="match status" value="1"/>
</dbReference>
<keyword evidence="5" id="KW-1185">Reference proteome</keyword>
<feature type="compositionally biased region" description="Low complexity" evidence="2">
    <location>
        <begin position="205"/>
        <end position="230"/>
    </location>
</feature>
<dbReference type="EMBL" id="JARKIB010000003">
    <property type="protein sequence ID" value="KAJ7782742.1"/>
    <property type="molecule type" value="Genomic_DNA"/>
</dbReference>
<feature type="region of interest" description="Disordered" evidence="2">
    <location>
        <begin position="119"/>
        <end position="273"/>
    </location>
</feature>
<evidence type="ECO:0000313" key="5">
    <source>
        <dbReference type="Proteomes" id="UP001215598"/>
    </source>
</evidence>
<evidence type="ECO:0000259" key="3">
    <source>
        <dbReference type="PROSITE" id="PS50157"/>
    </source>
</evidence>
<comment type="caution">
    <text evidence="4">The sequence shown here is derived from an EMBL/GenBank/DDBJ whole genome shotgun (WGS) entry which is preliminary data.</text>
</comment>
<evidence type="ECO:0000256" key="2">
    <source>
        <dbReference type="SAM" id="MobiDB-lite"/>
    </source>
</evidence>
<protein>
    <recommendedName>
        <fullName evidence="3">C2H2-type domain-containing protein</fullName>
    </recommendedName>
</protein>